<sequence length="174" mass="19029">ELRQQDPPVVLPPPLLGATAVVHEDRHGHADVLPLSANARFDVHRSVDVPRHEVRRRWEDKSLLESGIQAQYNHGFGESGALPSGHGRQEERQEGPLIYLIYWYLLWSESPLGPSTAGGSGCMPETLEAKRLEELISNQGAKTFGAPSTQIYTSADDIPSARTPPVSCGRAGIF</sequence>
<comment type="caution">
    <text evidence="1">The sequence shown here is derived from an EMBL/GenBank/DDBJ whole genome shotgun (WGS) entry which is preliminary data.</text>
</comment>
<organism evidence="1 2">
    <name type="scientific">Thalassiosira oceanica</name>
    <name type="common">Marine diatom</name>
    <dbReference type="NCBI Taxonomy" id="159749"/>
    <lineage>
        <taxon>Eukaryota</taxon>
        <taxon>Sar</taxon>
        <taxon>Stramenopiles</taxon>
        <taxon>Ochrophyta</taxon>
        <taxon>Bacillariophyta</taxon>
        <taxon>Coscinodiscophyceae</taxon>
        <taxon>Thalassiosirophycidae</taxon>
        <taxon>Thalassiosirales</taxon>
        <taxon>Thalassiosiraceae</taxon>
        <taxon>Thalassiosira</taxon>
    </lineage>
</organism>
<protein>
    <submittedName>
        <fullName evidence="1">Uncharacterized protein</fullName>
    </submittedName>
</protein>
<name>K0RII3_THAOC</name>
<evidence type="ECO:0000313" key="2">
    <source>
        <dbReference type="Proteomes" id="UP000266841"/>
    </source>
</evidence>
<dbReference type="EMBL" id="AGNL01037620">
    <property type="protein sequence ID" value="EJK53523.1"/>
    <property type="molecule type" value="Genomic_DNA"/>
</dbReference>
<accession>K0RII3</accession>
<dbReference type="AlphaFoldDB" id="K0RII3"/>
<feature type="non-terminal residue" evidence="1">
    <location>
        <position position="1"/>
    </location>
</feature>
<proteinExistence type="predicted"/>
<reference evidence="1 2" key="1">
    <citation type="journal article" date="2012" name="Genome Biol.">
        <title>Genome and low-iron response of an oceanic diatom adapted to chronic iron limitation.</title>
        <authorList>
            <person name="Lommer M."/>
            <person name="Specht M."/>
            <person name="Roy A.S."/>
            <person name="Kraemer L."/>
            <person name="Andreson R."/>
            <person name="Gutowska M.A."/>
            <person name="Wolf J."/>
            <person name="Bergner S.V."/>
            <person name="Schilhabel M.B."/>
            <person name="Klostermeier U.C."/>
            <person name="Beiko R.G."/>
            <person name="Rosenstiel P."/>
            <person name="Hippler M."/>
            <person name="Laroche J."/>
        </authorList>
    </citation>
    <scope>NUCLEOTIDE SEQUENCE [LARGE SCALE GENOMIC DNA]</scope>
    <source>
        <strain evidence="1 2">CCMP1005</strain>
    </source>
</reference>
<gene>
    <name evidence="1" type="ORF">THAOC_27025</name>
</gene>
<keyword evidence="2" id="KW-1185">Reference proteome</keyword>
<evidence type="ECO:0000313" key="1">
    <source>
        <dbReference type="EMBL" id="EJK53523.1"/>
    </source>
</evidence>
<dbReference type="Proteomes" id="UP000266841">
    <property type="component" value="Unassembled WGS sequence"/>
</dbReference>